<protein>
    <recommendedName>
        <fullName evidence="5">ATP binding protein</fullName>
    </recommendedName>
</protein>
<comment type="similarity">
    <text evidence="1">Belongs to the STXBP/unc-18/SEC1 family.</text>
</comment>
<evidence type="ECO:0008006" key="5">
    <source>
        <dbReference type="Google" id="ProtNLM"/>
    </source>
</evidence>
<dbReference type="Proteomes" id="UP000777482">
    <property type="component" value="Unassembled WGS sequence"/>
</dbReference>
<dbReference type="InterPro" id="IPR027482">
    <property type="entry name" value="Sec1-like_dom2"/>
</dbReference>
<dbReference type="InterPro" id="IPR043127">
    <property type="entry name" value="Sec-1-like_dom3a"/>
</dbReference>
<dbReference type="Gene3D" id="3.40.50.1910">
    <property type="match status" value="1"/>
</dbReference>
<dbReference type="OrthoDB" id="10262287at2759"/>
<accession>A0A9P6W8N8</accession>
<keyword evidence="4" id="KW-1185">Reference proteome</keyword>
<evidence type="ECO:0000256" key="2">
    <source>
        <dbReference type="SAM" id="MobiDB-lite"/>
    </source>
</evidence>
<dbReference type="InterPro" id="IPR043155">
    <property type="entry name" value="VPS33_dom3b"/>
</dbReference>
<evidence type="ECO:0000256" key="1">
    <source>
        <dbReference type="ARBA" id="ARBA00009884"/>
    </source>
</evidence>
<dbReference type="AlphaFoldDB" id="A0A9P6W8N8"/>
<proteinExistence type="inferred from homology"/>
<evidence type="ECO:0000313" key="4">
    <source>
        <dbReference type="Proteomes" id="UP000777482"/>
    </source>
</evidence>
<dbReference type="Gene3D" id="1.25.40.850">
    <property type="match status" value="1"/>
</dbReference>
<dbReference type="InterPro" id="IPR043154">
    <property type="entry name" value="Sec-1-like_dom1"/>
</dbReference>
<dbReference type="Gene3D" id="3.90.830.10">
    <property type="entry name" value="Syntaxin Binding Protein 1, Chain A, domain 2"/>
    <property type="match status" value="1"/>
</dbReference>
<dbReference type="GO" id="GO:0016192">
    <property type="term" value="P:vesicle-mediated transport"/>
    <property type="evidence" value="ECO:0007669"/>
    <property type="project" value="InterPro"/>
</dbReference>
<dbReference type="Gene3D" id="3.40.50.2060">
    <property type="match status" value="1"/>
</dbReference>
<gene>
    <name evidence="3" type="ORF">C6P46_000015</name>
</gene>
<comment type="caution">
    <text evidence="3">The sequence shown here is derived from an EMBL/GenBank/DDBJ whole genome shotgun (WGS) entry which is preliminary data.</text>
</comment>
<dbReference type="EMBL" id="PUHQ01000001">
    <property type="protein sequence ID" value="KAG0667484.1"/>
    <property type="molecule type" value="Genomic_DNA"/>
</dbReference>
<dbReference type="PANTHER" id="PTHR11679">
    <property type="entry name" value="VESICLE PROTEIN SORTING-ASSOCIATED"/>
    <property type="match status" value="1"/>
</dbReference>
<dbReference type="SUPFAM" id="SSF56815">
    <property type="entry name" value="Sec1/munc18-like (SM) proteins"/>
    <property type="match status" value="1"/>
</dbReference>
<name>A0A9P6W8N8_RHOMI</name>
<evidence type="ECO:0000313" key="3">
    <source>
        <dbReference type="EMBL" id="KAG0667484.1"/>
    </source>
</evidence>
<organism evidence="3 4">
    <name type="scientific">Rhodotorula mucilaginosa</name>
    <name type="common">Yeast</name>
    <name type="synonym">Rhodotorula rubra</name>
    <dbReference type="NCBI Taxonomy" id="5537"/>
    <lineage>
        <taxon>Eukaryota</taxon>
        <taxon>Fungi</taxon>
        <taxon>Dikarya</taxon>
        <taxon>Basidiomycota</taxon>
        <taxon>Pucciniomycotina</taxon>
        <taxon>Microbotryomycetes</taxon>
        <taxon>Sporidiobolales</taxon>
        <taxon>Sporidiobolaceae</taxon>
        <taxon>Rhodotorula</taxon>
    </lineage>
</organism>
<dbReference type="Pfam" id="PF00995">
    <property type="entry name" value="Sec1"/>
    <property type="match status" value="1"/>
</dbReference>
<dbReference type="InterPro" id="IPR001619">
    <property type="entry name" value="Sec1-like"/>
</dbReference>
<feature type="region of interest" description="Disordered" evidence="2">
    <location>
        <begin position="321"/>
        <end position="347"/>
    </location>
</feature>
<sequence>MQERPPAPAAMQGGIDSELLRLISSTALQTKLDTIVGPKTLILTPSLAGPLGLVTEVGLLKVRAAVTVEGGRNNHAVTKMFWLEPGPLSQAERNVVYLCRPEVKFMRIIAGQSLARGRRTRTHSLAVYFLHASEASPSAVPGGTETGSVDQIRTTPDSSQHRYHLLVVPRMTSLCTSILSDLAVLGSLEIQELQLGLIPLENDVLSLEYEDVWRKTELDGDPSAIYDLAKSIMTLQRAFGPIPRIIGKGDSARRLVDLLKRFRTEQPSSVAHGAPLANGVIDSMVVIDRQVDMVSALCTQLTYEGLVDEVVGIKHSHIDVDPDLLNPPPPASTSTPTQASMNLPTPRKRKHLLSSSTDQLFADLRDQNFAVVGSVLNRTARRLNEDYEKRHQAKTAAELRQFVGQLGGLQSEHQALRLHTNLTEQVMNLTRTDAFNIALEVQQNLIAGVDLAAQENSIRELINLEAPLRTVLRLLCMYSLVAGGIKQKVLEEFKRDVLQTYGFDYLPLFIALEQLHVLVRAPPTSRSTPKPAFAQCRKPLRLIVDDVDEQNPQDPSYVFSGYAPLSVRLVQTALAPAGASTNGLGGKGPAANLNGWRGVEEVVKALPGATFDERQKVDDAAMQRLTGGELPTTIVCFIGGVTFAEISALRLVNRQLPTRNLLIVTTDTVTGSSLLSSLTPEHLRRSATSAGGAHTSS</sequence>
<reference evidence="3 4" key="1">
    <citation type="submission" date="2020-11" db="EMBL/GenBank/DDBJ databases">
        <title>Kefir isolates.</title>
        <authorList>
            <person name="Marcisauskas S."/>
            <person name="Kim Y."/>
            <person name="Blasche S."/>
        </authorList>
    </citation>
    <scope>NUCLEOTIDE SEQUENCE [LARGE SCALE GENOMIC DNA]</scope>
    <source>
        <strain evidence="3 4">KR</strain>
    </source>
</reference>
<dbReference type="InterPro" id="IPR036045">
    <property type="entry name" value="Sec1-like_sf"/>
</dbReference>